<keyword evidence="10" id="KW-1185">Reference proteome</keyword>
<name>A0LSI5_ACIC1</name>
<evidence type="ECO:0000256" key="1">
    <source>
        <dbReference type="ARBA" id="ARBA00000971"/>
    </source>
</evidence>
<dbReference type="Proteomes" id="UP000008221">
    <property type="component" value="Chromosome"/>
</dbReference>
<sequence length="386" mass="39492">MVAAAGPASLTNPRRGRDSIPCRCRLRSARDAFSGPESRQPVIHRGTILLPVTLVALLAACTGHAAPNRPSPASSRTASMPPTATVPAAPASESPLLVSGIPGISVDAGFETEPQIHVDSATPPPTRTEVVVVRRGPGVLLQQGDLAVVDDVGRTWRSSAMYENTYYLGQAPHVFPVGTTPLALPGLVHALEGIPVGSRVLVVVPPSQGFGVSASRPQGVSAADTAVVVFDIIGGYRGDAGPQGSVVSHGGGQLPSVSWSDVHSAPHVHIPEAAPPQQRRVVTLVKGNGPALQQGNLAIVQYLAETWSGQLVGSSWDRPLPVPLPIGTGALLPGLDQGLVGVTVGSRVLIVVPPAEGLSASGAPSAGVPRSETLVFVVDVLGAYNT</sequence>
<accession>A0LSI5</accession>
<evidence type="ECO:0000259" key="8">
    <source>
        <dbReference type="PROSITE" id="PS50059"/>
    </source>
</evidence>
<dbReference type="InterPro" id="IPR046357">
    <property type="entry name" value="PPIase_dom_sf"/>
</dbReference>
<dbReference type="EC" id="5.2.1.8" evidence="2 6"/>
<dbReference type="InParanoid" id="A0LSI5"/>
<feature type="domain" description="PPIase FKBP-type" evidence="8">
    <location>
        <begin position="295"/>
        <end position="384"/>
    </location>
</feature>
<feature type="region of interest" description="Disordered" evidence="7">
    <location>
        <begin position="1"/>
        <end position="20"/>
    </location>
</feature>
<organism evidence="9 10">
    <name type="scientific">Acidothermus cellulolyticus (strain ATCC 43068 / DSM 8971 / 11B)</name>
    <dbReference type="NCBI Taxonomy" id="351607"/>
    <lineage>
        <taxon>Bacteria</taxon>
        <taxon>Bacillati</taxon>
        <taxon>Actinomycetota</taxon>
        <taxon>Actinomycetes</taxon>
        <taxon>Acidothermales</taxon>
        <taxon>Acidothermaceae</taxon>
        <taxon>Acidothermus</taxon>
    </lineage>
</organism>
<dbReference type="InterPro" id="IPR001179">
    <property type="entry name" value="PPIase_FKBP_dom"/>
</dbReference>
<dbReference type="HOGENOM" id="CLU_053307_0_1_11"/>
<dbReference type="PROSITE" id="PS50059">
    <property type="entry name" value="FKBP_PPIASE"/>
    <property type="match status" value="2"/>
</dbReference>
<evidence type="ECO:0000256" key="2">
    <source>
        <dbReference type="ARBA" id="ARBA00013194"/>
    </source>
</evidence>
<evidence type="ECO:0000256" key="4">
    <source>
        <dbReference type="ARBA" id="ARBA00023110"/>
    </source>
</evidence>
<dbReference type="GO" id="GO:0003755">
    <property type="term" value="F:peptidyl-prolyl cis-trans isomerase activity"/>
    <property type="evidence" value="ECO:0007669"/>
    <property type="project" value="UniProtKB-KW"/>
</dbReference>
<evidence type="ECO:0000256" key="6">
    <source>
        <dbReference type="PROSITE-ProRule" id="PRU00277"/>
    </source>
</evidence>
<dbReference type="Gene3D" id="3.10.50.40">
    <property type="match status" value="2"/>
</dbReference>
<dbReference type="AlphaFoldDB" id="A0LSI5"/>
<evidence type="ECO:0000313" key="10">
    <source>
        <dbReference type="Proteomes" id="UP000008221"/>
    </source>
</evidence>
<protein>
    <recommendedName>
        <fullName evidence="2 6">peptidylprolyl isomerase</fullName>
        <ecNumber evidence="2 6">5.2.1.8</ecNumber>
    </recommendedName>
</protein>
<feature type="compositionally biased region" description="Low complexity" evidence="7">
    <location>
        <begin position="77"/>
        <end position="91"/>
    </location>
</feature>
<evidence type="ECO:0000256" key="5">
    <source>
        <dbReference type="ARBA" id="ARBA00023235"/>
    </source>
</evidence>
<comment type="catalytic activity">
    <reaction evidence="1 6">
        <text>[protein]-peptidylproline (omega=180) = [protein]-peptidylproline (omega=0)</text>
        <dbReference type="Rhea" id="RHEA:16237"/>
        <dbReference type="Rhea" id="RHEA-COMP:10747"/>
        <dbReference type="Rhea" id="RHEA-COMP:10748"/>
        <dbReference type="ChEBI" id="CHEBI:83833"/>
        <dbReference type="ChEBI" id="CHEBI:83834"/>
        <dbReference type="EC" id="5.2.1.8"/>
    </reaction>
</comment>
<dbReference type="EMBL" id="CP000481">
    <property type="protein sequence ID" value="ABK52395.1"/>
    <property type="molecule type" value="Genomic_DNA"/>
</dbReference>
<evidence type="ECO:0000256" key="3">
    <source>
        <dbReference type="ARBA" id="ARBA00022737"/>
    </source>
</evidence>
<feature type="domain" description="PPIase FKBP-type" evidence="8">
    <location>
        <begin position="144"/>
        <end position="232"/>
    </location>
</feature>
<keyword evidence="3" id="KW-0677">Repeat</keyword>
<reference evidence="9 10" key="1">
    <citation type="journal article" date="2009" name="Genome Res.">
        <title>Complete genome of the cellulolytic thermophile Acidothermus cellulolyticus 11B provides insights into its ecophysiological and evolutionary adaptations.</title>
        <authorList>
            <person name="Barabote R.D."/>
            <person name="Xie G."/>
            <person name="Leu D.H."/>
            <person name="Normand P."/>
            <person name="Necsulea A."/>
            <person name="Daubin V."/>
            <person name="Medigue C."/>
            <person name="Adney W.S."/>
            <person name="Xu X.C."/>
            <person name="Lapidus A."/>
            <person name="Parales R.E."/>
            <person name="Detter C."/>
            <person name="Pujic P."/>
            <person name="Bruce D."/>
            <person name="Lavire C."/>
            <person name="Challacombe J.F."/>
            <person name="Brettin T.S."/>
            <person name="Berry A.M."/>
        </authorList>
    </citation>
    <scope>NUCLEOTIDE SEQUENCE [LARGE SCALE GENOMIC DNA]</scope>
    <source>
        <strain evidence="10">ATCC 43068 / DSM 8971 / 11B</strain>
    </source>
</reference>
<dbReference type="eggNOG" id="COG0545">
    <property type="taxonomic scope" value="Bacteria"/>
</dbReference>
<dbReference type="PANTHER" id="PTHR46046">
    <property type="entry name" value="PEPTIDYLPROLYL ISOMERASE"/>
    <property type="match status" value="1"/>
</dbReference>
<dbReference type="Pfam" id="PF00254">
    <property type="entry name" value="FKBP_C"/>
    <property type="match status" value="2"/>
</dbReference>
<evidence type="ECO:0000256" key="7">
    <source>
        <dbReference type="SAM" id="MobiDB-lite"/>
    </source>
</evidence>
<evidence type="ECO:0000313" key="9">
    <source>
        <dbReference type="EMBL" id="ABK52395.1"/>
    </source>
</evidence>
<keyword evidence="5 6" id="KW-0413">Isomerase</keyword>
<dbReference type="InterPro" id="IPR051989">
    <property type="entry name" value="FKBP-like_isomerase"/>
</dbReference>
<dbReference type="PANTHER" id="PTHR46046:SF5">
    <property type="entry name" value="PEPTIDYLPROLYL ISOMERASE"/>
    <property type="match status" value="1"/>
</dbReference>
<dbReference type="STRING" id="351607.Acel_0622"/>
<dbReference type="KEGG" id="ace:Acel_0622"/>
<keyword evidence="4 6" id="KW-0697">Rotamase</keyword>
<dbReference type="SUPFAM" id="SSF54534">
    <property type="entry name" value="FKBP-like"/>
    <property type="match status" value="2"/>
</dbReference>
<gene>
    <name evidence="9" type="ordered locus">Acel_0622</name>
</gene>
<feature type="region of interest" description="Disordered" evidence="7">
    <location>
        <begin position="65"/>
        <end position="91"/>
    </location>
</feature>
<proteinExistence type="predicted"/>